<keyword evidence="2" id="KW-1185">Reference proteome</keyword>
<proteinExistence type="predicted"/>
<protein>
    <submittedName>
        <fullName evidence="1">Uncharacterized protein</fullName>
    </submittedName>
</protein>
<sequence length="89" mass="9742">MRPVLMTLLVVLSLLASAYDVVRATDPGPLQDFCVAINGTDHAAVFVNGMFCKDPKLVTADDFIFQGLSRAKNTSNPQNSKGQTWFDNH</sequence>
<dbReference type="EMBL" id="CM042880">
    <property type="protein sequence ID" value="KAI4389731.1"/>
    <property type="molecule type" value="Genomic_DNA"/>
</dbReference>
<accession>A0ACB9SE49</accession>
<dbReference type="Proteomes" id="UP001057402">
    <property type="component" value="Chromosome 1"/>
</dbReference>
<comment type="caution">
    <text evidence="1">The sequence shown here is derived from an EMBL/GenBank/DDBJ whole genome shotgun (WGS) entry which is preliminary data.</text>
</comment>
<gene>
    <name evidence="1" type="ORF">MLD38_001928</name>
</gene>
<name>A0ACB9SE49_9MYRT</name>
<evidence type="ECO:0000313" key="1">
    <source>
        <dbReference type="EMBL" id="KAI4389731.1"/>
    </source>
</evidence>
<reference evidence="2" key="1">
    <citation type="journal article" date="2023" name="Front. Plant Sci.">
        <title>Chromosomal-level genome assembly of Melastoma candidum provides insights into trichome evolution.</title>
        <authorList>
            <person name="Zhong Y."/>
            <person name="Wu W."/>
            <person name="Sun C."/>
            <person name="Zou P."/>
            <person name="Liu Y."/>
            <person name="Dai S."/>
            <person name="Zhou R."/>
        </authorList>
    </citation>
    <scope>NUCLEOTIDE SEQUENCE [LARGE SCALE GENOMIC DNA]</scope>
</reference>
<evidence type="ECO:0000313" key="2">
    <source>
        <dbReference type="Proteomes" id="UP001057402"/>
    </source>
</evidence>
<organism evidence="1 2">
    <name type="scientific">Melastoma candidum</name>
    <dbReference type="NCBI Taxonomy" id="119954"/>
    <lineage>
        <taxon>Eukaryota</taxon>
        <taxon>Viridiplantae</taxon>
        <taxon>Streptophyta</taxon>
        <taxon>Embryophyta</taxon>
        <taxon>Tracheophyta</taxon>
        <taxon>Spermatophyta</taxon>
        <taxon>Magnoliopsida</taxon>
        <taxon>eudicotyledons</taxon>
        <taxon>Gunneridae</taxon>
        <taxon>Pentapetalae</taxon>
        <taxon>rosids</taxon>
        <taxon>malvids</taxon>
        <taxon>Myrtales</taxon>
        <taxon>Melastomataceae</taxon>
        <taxon>Melastomatoideae</taxon>
        <taxon>Melastomateae</taxon>
        <taxon>Melastoma</taxon>
    </lineage>
</organism>